<dbReference type="AlphaFoldDB" id="A0A5C5S5N1"/>
<dbReference type="InterPro" id="IPR012551">
    <property type="entry name" value="DUF1707_SHOCT-like"/>
</dbReference>
<feature type="transmembrane region" description="Helical" evidence="1">
    <location>
        <begin position="86"/>
        <end position="109"/>
    </location>
</feature>
<sequence length="299" mass="31481">MAARHEEPREPDEAGLRARDVDRVWVMARLDEAFADGQLSADEHLDRLETARTAVRVHELDHVLRDLRLPAAPTARPRESRRRARIVIGLAAVAVAAVVVVLGVAFFSIEAIPDEAAPAGVAPAGVAPAGPAAVVASETDRLVGGPVFAAAGLDEVVRAIREKFGTTVIEGVHFYRDKAVASIPEATSPTGSAWYTYSLGGAFHEREVYGGQSVSSDPNLRVDVAKLDTRRLAALIASAPERLGLTTGAVPRTVPFRVTVGGDDGGQVWVGVNSNGLDSHLVAGLDGSILGVHRCGWGC</sequence>
<dbReference type="OrthoDB" id="4772576at2"/>
<evidence type="ECO:0000313" key="3">
    <source>
        <dbReference type="EMBL" id="TWS29591.1"/>
    </source>
</evidence>
<keyword evidence="1" id="KW-0472">Membrane</keyword>
<comment type="caution">
    <text evidence="3">The sequence shown here is derived from an EMBL/GenBank/DDBJ whole genome shotgun (WGS) entry which is preliminary data.</text>
</comment>
<dbReference type="Proteomes" id="UP000319375">
    <property type="component" value="Unassembled WGS sequence"/>
</dbReference>
<evidence type="ECO:0000259" key="2">
    <source>
        <dbReference type="Pfam" id="PF08044"/>
    </source>
</evidence>
<organism evidence="3 4">
    <name type="scientific">Tsukamurella conjunctivitidis</name>
    <dbReference type="NCBI Taxonomy" id="2592068"/>
    <lineage>
        <taxon>Bacteria</taxon>
        <taxon>Bacillati</taxon>
        <taxon>Actinomycetota</taxon>
        <taxon>Actinomycetes</taxon>
        <taxon>Mycobacteriales</taxon>
        <taxon>Tsukamurellaceae</taxon>
        <taxon>Tsukamurella</taxon>
    </lineage>
</organism>
<gene>
    <name evidence="3" type="ORF">FK530_08720</name>
</gene>
<keyword evidence="4" id="KW-1185">Reference proteome</keyword>
<feature type="domain" description="DUF1707" evidence="2">
    <location>
        <begin position="16"/>
        <end position="67"/>
    </location>
</feature>
<dbReference type="PANTHER" id="PTHR40763:SF4">
    <property type="entry name" value="DUF1707 DOMAIN-CONTAINING PROTEIN"/>
    <property type="match status" value="1"/>
</dbReference>
<dbReference type="PANTHER" id="PTHR40763">
    <property type="entry name" value="MEMBRANE PROTEIN-RELATED"/>
    <property type="match status" value="1"/>
</dbReference>
<protein>
    <submittedName>
        <fullName evidence="3">DUF1707 domain-containing protein</fullName>
    </submittedName>
</protein>
<accession>A0A5C5S5N1</accession>
<keyword evidence="1" id="KW-1133">Transmembrane helix</keyword>
<evidence type="ECO:0000256" key="1">
    <source>
        <dbReference type="SAM" id="Phobius"/>
    </source>
</evidence>
<reference evidence="3 4" key="1">
    <citation type="submission" date="2019-06" db="EMBL/GenBank/DDBJ databases">
        <title>Tsukamurella conjunctivitidis sp. nov., Tsukamurella assacharolytica sp. nov. and Tsukamurella sputae sp. nov. isolated from patients with conjunctivitis, bacteraemia (lymphoma) and respiratory infection (sputum) in Hong Kong.</title>
        <authorList>
            <person name="Teng J.L.L."/>
            <person name="Lee H.H."/>
            <person name="Fong J.Y.H."/>
            <person name="Fok K.M.N."/>
            <person name="Lau S.K.P."/>
            <person name="Woo P.C.Y."/>
        </authorList>
    </citation>
    <scope>NUCLEOTIDE SEQUENCE [LARGE SCALE GENOMIC DNA]</scope>
    <source>
        <strain evidence="3 4">HKU72</strain>
    </source>
</reference>
<name>A0A5C5S5N1_9ACTN</name>
<evidence type="ECO:0000313" key="4">
    <source>
        <dbReference type="Proteomes" id="UP000319375"/>
    </source>
</evidence>
<dbReference type="RefSeq" id="WP_146486619.1">
    <property type="nucleotide sequence ID" value="NZ_VIGX01000003.1"/>
</dbReference>
<keyword evidence="1" id="KW-0812">Transmembrane</keyword>
<proteinExistence type="predicted"/>
<dbReference type="EMBL" id="VIGX01000003">
    <property type="protein sequence ID" value="TWS29591.1"/>
    <property type="molecule type" value="Genomic_DNA"/>
</dbReference>
<dbReference type="Pfam" id="PF08044">
    <property type="entry name" value="DUF1707"/>
    <property type="match status" value="1"/>
</dbReference>